<feature type="compositionally biased region" description="Polar residues" evidence="7">
    <location>
        <begin position="560"/>
        <end position="578"/>
    </location>
</feature>
<keyword evidence="5" id="KW-0804">Transcription</keyword>
<keyword evidence="3" id="KW-0805">Transcription regulation</keyword>
<keyword evidence="9" id="KW-1185">Reference proteome</keyword>
<dbReference type="STRING" id="113226.A0A139IHN1"/>
<dbReference type="OrthoDB" id="3598904at2759"/>
<accession>A0A139IHN1</accession>
<evidence type="ECO:0000256" key="5">
    <source>
        <dbReference type="ARBA" id="ARBA00023163"/>
    </source>
</evidence>
<keyword evidence="2" id="KW-0862">Zinc</keyword>
<feature type="region of interest" description="Disordered" evidence="7">
    <location>
        <begin position="552"/>
        <end position="609"/>
    </location>
</feature>
<dbReference type="AlphaFoldDB" id="A0A139IHN1"/>
<dbReference type="InterPro" id="IPR052360">
    <property type="entry name" value="Transcr_Regulatory_Proteins"/>
</dbReference>
<gene>
    <name evidence="8" type="ORF">AC579_1273</name>
</gene>
<dbReference type="Pfam" id="PF11951">
    <property type="entry name" value="Fungal_trans_2"/>
    <property type="match status" value="1"/>
</dbReference>
<proteinExistence type="predicted"/>
<dbReference type="PANTHER" id="PTHR36206">
    <property type="entry name" value="ASPERCRYPTIN BIOSYNTHESIS CLUSTER-SPECIFIC TRANSCRIPTION REGULATOR ATNN-RELATED"/>
    <property type="match status" value="1"/>
</dbReference>
<name>A0A139IHN1_9PEZI</name>
<feature type="region of interest" description="Disordered" evidence="7">
    <location>
        <begin position="813"/>
        <end position="843"/>
    </location>
</feature>
<evidence type="ECO:0008006" key="10">
    <source>
        <dbReference type="Google" id="ProtNLM"/>
    </source>
</evidence>
<sequence length="1117" mass="124966">MIATTSSTMMGDKEADAWIGVDLEWRTPPLPDHRNGNGVNGSRKRTWEDAATPMNETVDLNWEQAGLELLPDLDSGLSSATFGLTPEIASQHSNGSIHMDNGEDVEEIPRTRMQTGCIPCLIKGIKCDPSNPGCKMAMSDDWTLNAGVRAGEDEDGQIFYPSAEGGSLTLFRPDMKWRRSWRERHCLNFFVNFSAPQMAGFFDSAFWQRMVIQTSYHEPAIRHAITAIGALHECIMQRAFADDKQKAKAMEFALNQCNKAISCLTAEDGSDYDPNHRRIPSSRLALTTCVLFTCFEAMQGRCDSAVNHALQGRRLLHATGRAHATTMSPSEEDDIEQMRPLVERLEVQATALLDKGRRPEIDTSGQTPPLPPIDYIFSLEHAHNTLHTALNSVMRFMQGFHPTAPRDHIAVTMAEKYLRYAPWFSQWEAAFTAFLSDHRDFMSNMDLKRAMVLKANHLVGTMLASVDQSAGPVAYDAYEAEFRAIVDLAREVLASFSCPPLPTLSGPNSGTPYLSFSLWVTDPLWMAISRCRNPTIRQSAFTLLSRNPRQEGIWHAGPQLPNSSQYMRRVESGSTSRNDTVREDLPPESDDQAHMHVRHEAEPDKSEEMSKTEVFADCDWLDLRNQIREWTEESTKFVQSEWLSRGGNQRGTRRYKSHCKGRCCIPTLDEIRPEREDPGHLRLVDTGNCYYDDMSCSCTALTGRSDHTDQDSGAVWELNSTSYAPSHTLSPLASQCLLLLARTTVATSIWTRSVAQYGKGQILLILTAHLHSLATNEQSHRYEMRRPATSLAIEEMDMPGFDDLFGAMRLNHPSSNMPENRARRPGAFTRSRSSSSHSPLRGFFGHPTSLQDMIWDRRYYGPGPSHSPFPTGRVEELGDYDIPRSVSAHGMEYQDPHANSYGKPAPPYTPERRPSFEEAAASMYAALVTANQECRNIEKSFTDDVRHVTRWLPLSYMDSLWIIRVGWDGSPAKDAAKPGLVKPDTTAVSYDSVVRRFSAALQSMKSSAPPANAPDSGRAFSWEVLRTTVRKLQISLEAIEELLQLTRNRRDRMPLLLHELASAIHLLESVRDVWENSNTQAGASKGKGREATAGRSTVRDFEWAEFGGCGGKPPGPI</sequence>
<keyword evidence="1" id="KW-0479">Metal-binding</keyword>
<reference evidence="8 9" key="1">
    <citation type="submission" date="2015-07" db="EMBL/GenBank/DDBJ databases">
        <title>Comparative genomics of the Sigatoka disease complex on banana suggests a link between parallel evolutionary changes in Pseudocercospora fijiensis and Pseudocercospora eumusae and increased virulence on the banana host.</title>
        <authorList>
            <person name="Chang T.-C."/>
            <person name="Salvucci A."/>
            <person name="Crous P.W."/>
            <person name="Stergiopoulos I."/>
        </authorList>
    </citation>
    <scope>NUCLEOTIDE SEQUENCE [LARGE SCALE GENOMIC DNA]</scope>
    <source>
        <strain evidence="8 9">CBS 116634</strain>
    </source>
</reference>
<evidence type="ECO:0000256" key="3">
    <source>
        <dbReference type="ARBA" id="ARBA00023015"/>
    </source>
</evidence>
<dbReference type="PANTHER" id="PTHR36206:SF4">
    <property type="entry name" value="HYPOTHETICAL CONSERVED PROTEIN (EUROFUNG)-RELATED"/>
    <property type="match status" value="1"/>
</dbReference>
<evidence type="ECO:0000256" key="1">
    <source>
        <dbReference type="ARBA" id="ARBA00022723"/>
    </source>
</evidence>
<dbReference type="InterPro" id="IPR021858">
    <property type="entry name" value="Fun_TF"/>
</dbReference>
<dbReference type="Proteomes" id="UP000073492">
    <property type="component" value="Unassembled WGS sequence"/>
</dbReference>
<evidence type="ECO:0000256" key="7">
    <source>
        <dbReference type="SAM" id="MobiDB-lite"/>
    </source>
</evidence>
<evidence type="ECO:0000313" key="9">
    <source>
        <dbReference type="Proteomes" id="UP000073492"/>
    </source>
</evidence>
<dbReference type="EMBL" id="LFZO01000087">
    <property type="protein sequence ID" value="KXT14273.1"/>
    <property type="molecule type" value="Genomic_DNA"/>
</dbReference>
<dbReference type="GO" id="GO:0003677">
    <property type="term" value="F:DNA binding"/>
    <property type="evidence" value="ECO:0007669"/>
    <property type="project" value="UniProtKB-KW"/>
</dbReference>
<comment type="caution">
    <text evidence="8">The sequence shown here is derived from an EMBL/GenBank/DDBJ whole genome shotgun (WGS) entry which is preliminary data.</text>
</comment>
<evidence type="ECO:0000256" key="6">
    <source>
        <dbReference type="ARBA" id="ARBA00023242"/>
    </source>
</evidence>
<feature type="compositionally biased region" description="Basic and acidic residues" evidence="7">
    <location>
        <begin position="579"/>
        <end position="609"/>
    </location>
</feature>
<organism evidence="8 9">
    <name type="scientific">Pseudocercospora musae</name>
    <dbReference type="NCBI Taxonomy" id="113226"/>
    <lineage>
        <taxon>Eukaryota</taxon>
        <taxon>Fungi</taxon>
        <taxon>Dikarya</taxon>
        <taxon>Ascomycota</taxon>
        <taxon>Pezizomycotina</taxon>
        <taxon>Dothideomycetes</taxon>
        <taxon>Dothideomycetidae</taxon>
        <taxon>Mycosphaerellales</taxon>
        <taxon>Mycosphaerellaceae</taxon>
        <taxon>Pseudocercospora</taxon>
    </lineage>
</organism>
<evidence type="ECO:0000256" key="2">
    <source>
        <dbReference type="ARBA" id="ARBA00022833"/>
    </source>
</evidence>
<dbReference type="GO" id="GO:0046872">
    <property type="term" value="F:metal ion binding"/>
    <property type="evidence" value="ECO:0007669"/>
    <property type="project" value="UniProtKB-KW"/>
</dbReference>
<keyword evidence="6" id="KW-0539">Nucleus</keyword>
<protein>
    <recommendedName>
        <fullName evidence="10">Zn(2)-C6 fungal-type domain-containing protein</fullName>
    </recommendedName>
</protein>
<evidence type="ECO:0000256" key="4">
    <source>
        <dbReference type="ARBA" id="ARBA00023125"/>
    </source>
</evidence>
<keyword evidence="4" id="KW-0238">DNA-binding</keyword>
<evidence type="ECO:0000313" key="8">
    <source>
        <dbReference type="EMBL" id="KXT14273.1"/>
    </source>
</evidence>